<evidence type="ECO:0000259" key="2">
    <source>
        <dbReference type="Pfam" id="PF13449"/>
    </source>
</evidence>
<comment type="caution">
    <text evidence="3">The sequence shown here is derived from an EMBL/GenBank/DDBJ whole genome shotgun (WGS) entry which is preliminary data.</text>
</comment>
<dbReference type="Pfam" id="PF13449">
    <property type="entry name" value="Phytase-like"/>
    <property type="match status" value="1"/>
</dbReference>
<dbReference type="AlphaFoldDB" id="A0A9X2KZ67"/>
<dbReference type="RefSeq" id="WP_241552738.1">
    <property type="nucleotide sequence ID" value="NZ_JANCNS010000003.1"/>
</dbReference>
<reference evidence="3" key="1">
    <citation type="submission" date="2022-07" db="EMBL/GenBank/DDBJ databases">
        <title>Gramela sediminis sp. nov., isolated from deep-sea sediment of the Indian Ocean.</title>
        <authorList>
            <person name="Shi H."/>
        </authorList>
    </citation>
    <scope>NUCLEOTIDE SEQUENCE</scope>
    <source>
        <strain evidence="3">GC03-9</strain>
    </source>
</reference>
<dbReference type="PROSITE" id="PS51257">
    <property type="entry name" value="PROKAR_LIPOPROTEIN"/>
    <property type="match status" value="1"/>
</dbReference>
<dbReference type="Proteomes" id="UP001155280">
    <property type="component" value="Unassembled WGS sequence"/>
</dbReference>
<dbReference type="PANTHER" id="PTHR37957">
    <property type="entry name" value="BLR7070 PROTEIN"/>
    <property type="match status" value="1"/>
</dbReference>
<dbReference type="PANTHER" id="PTHR37957:SF1">
    <property type="entry name" value="PHYTASE-LIKE DOMAIN-CONTAINING PROTEIN"/>
    <property type="match status" value="1"/>
</dbReference>
<feature type="domain" description="Phytase-like" evidence="2">
    <location>
        <begin position="47"/>
        <end position="346"/>
    </location>
</feature>
<dbReference type="SUPFAM" id="SSF101898">
    <property type="entry name" value="NHL repeat"/>
    <property type="match status" value="1"/>
</dbReference>
<keyword evidence="4" id="KW-1185">Reference proteome</keyword>
<name>A0A9X2KZ67_9FLAO</name>
<feature type="chain" id="PRO_5040905777" evidence="1">
    <location>
        <begin position="19"/>
        <end position="364"/>
    </location>
</feature>
<proteinExistence type="predicted"/>
<evidence type="ECO:0000313" key="4">
    <source>
        <dbReference type="Proteomes" id="UP001155280"/>
    </source>
</evidence>
<dbReference type="InterPro" id="IPR027372">
    <property type="entry name" value="Phytase-like_dom"/>
</dbReference>
<accession>A0A9X2KZ67</accession>
<organism evidence="3 4">
    <name type="scientific">Christiangramia oceanisediminis</name>
    <dbReference type="NCBI Taxonomy" id="2920386"/>
    <lineage>
        <taxon>Bacteria</taxon>
        <taxon>Pseudomonadati</taxon>
        <taxon>Bacteroidota</taxon>
        <taxon>Flavobacteriia</taxon>
        <taxon>Flavobacteriales</taxon>
        <taxon>Flavobacteriaceae</taxon>
        <taxon>Christiangramia</taxon>
    </lineage>
</organism>
<gene>
    <name evidence="3" type="ORF">MKO06_14240</name>
</gene>
<protein>
    <submittedName>
        <fullName evidence="3">Esterase-like activity of phytase family protein</fullName>
    </submittedName>
</protein>
<evidence type="ECO:0000256" key="1">
    <source>
        <dbReference type="SAM" id="SignalP"/>
    </source>
</evidence>
<sequence>MKKILIACLITLILSSCAVSRKVHNNEIEITFLDEYVLPAETDFQDTRVGGLSGIDYSNGSYYLVCDDAGNPRIYTAKIDLQHAKIENIEITEVLEVSRAGLGKHNVLDLEAIRYDSASGNFMLTSEGMINDSKDPGIYQVSQDGNIKMTYSLPDYFKAEGTQKPRNNGVFEGLSESYDGTGYWVATELPLTQDGPKPKLYPTRSHIRVTKFDKQTGEAVKQFAYKLDGIPKLPINYFAINGLTELIEYEENKFLILERAYAAGYSSHGNTVKIFAVDGSEASNTLDMHSLKDGKYQKAEKELVFNFKKFKESLTEGIIDNIEGMSFGPELENGNKTLILVSDNNFNSYDRQLNQFLLLEINFR</sequence>
<dbReference type="EMBL" id="JANCNS010000003">
    <property type="protein sequence ID" value="MCP9201073.1"/>
    <property type="molecule type" value="Genomic_DNA"/>
</dbReference>
<feature type="signal peptide" evidence="1">
    <location>
        <begin position="1"/>
        <end position="18"/>
    </location>
</feature>
<evidence type="ECO:0000313" key="3">
    <source>
        <dbReference type="EMBL" id="MCP9201073.1"/>
    </source>
</evidence>
<keyword evidence="1" id="KW-0732">Signal</keyword>